<dbReference type="InterPro" id="IPR035899">
    <property type="entry name" value="DBL_dom_sf"/>
</dbReference>
<dbReference type="PANTHER" id="PTHR12673:SF159">
    <property type="entry name" value="LD03170P"/>
    <property type="match status" value="1"/>
</dbReference>
<feature type="region of interest" description="Disordered" evidence="1">
    <location>
        <begin position="212"/>
        <end position="244"/>
    </location>
</feature>
<protein>
    <recommendedName>
        <fullName evidence="2">DH domain-containing protein</fullName>
    </recommendedName>
</protein>
<dbReference type="InterPro" id="IPR001331">
    <property type="entry name" value="GDS_CDC24_CS"/>
</dbReference>
<dbReference type="SUPFAM" id="SSF48065">
    <property type="entry name" value="DBL homology domain (DH-domain)"/>
    <property type="match status" value="1"/>
</dbReference>
<keyword evidence="4" id="KW-1185">Reference proteome</keyword>
<accession>A0ABP9YQQ2</accession>
<evidence type="ECO:0000313" key="3">
    <source>
        <dbReference type="EMBL" id="GAA5809188.1"/>
    </source>
</evidence>
<feature type="region of interest" description="Disordered" evidence="1">
    <location>
        <begin position="152"/>
        <end position="196"/>
    </location>
</feature>
<reference evidence="3 4" key="1">
    <citation type="submission" date="2024-04" db="EMBL/GenBank/DDBJ databases">
        <title>genome sequences of Mucor flavus KT1a and Helicostylum pulchrum KT1b strains isolated from the surface of a dry-aged beef.</title>
        <authorList>
            <person name="Toyotome T."/>
            <person name="Hosono M."/>
            <person name="Torimaru M."/>
            <person name="Fukuda K."/>
            <person name="Mikami N."/>
        </authorList>
    </citation>
    <scope>NUCLEOTIDE SEQUENCE [LARGE SCALE GENOMIC DNA]</scope>
    <source>
        <strain evidence="3 4">KT1a</strain>
    </source>
</reference>
<dbReference type="InterPro" id="IPR000219">
    <property type="entry name" value="DH_dom"/>
</dbReference>
<organism evidence="3 4">
    <name type="scientific">Mucor flavus</name>
    <dbReference type="NCBI Taxonomy" id="439312"/>
    <lineage>
        <taxon>Eukaryota</taxon>
        <taxon>Fungi</taxon>
        <taxon>Fungi incertae sedis</taxon>
        <taxon>Mucoromycota</taxon>
        <taxon>Mucoromycotina</taxon>
        <taxon>Mucoromycetes</taxon>
        <taxon>Mucorales</taxon>
        <taxon>Mucorineae</taxon>
        <taxon>Mucoraceae</taxon>
        <taxon>Mucor</taxon>
    </lineage>
</organism>
<dbReference type="Pfam" id="PF00621">
    <property type="entry name" value="RhoGEF"/>
    <property type="match status" value="1"/>
</dbReference>
<feature type="region of interest" description="Disordered" evidence="1">
    <location>
        <begin position="98"/>
        <end position="121"/>
    </location>
</feature>
<evidence type="ECO:0000256" key="1">
    <source>
        <dbReference type="SAM" id="MobiDB-lite"/>
    </source>
</evidence>
<dbReference type="Proteomes" id="UP001473302">
    <property type="component" value="Unassembled WGS sequence"/>
</dbReference>
<dbReference type="PANTHER" id="PTHR12673">
    <property type="entry name" value="FACIOGENITAL DYSPLASIA PROTEIN"/>
    <property type="match status" value="1"/>
</dbReference>
<feature type="compositionally biased region" description="Polar residues" evidence="1">
    <location>
        <begin position="152"/>
        <end position="161"/>
    </location>
</feature>
<evidence type="ECO:0000313" key="4">
    <source>
        <dbReference type="Proteomes" id="UP001473302"/>
    </source>
</evidence>
<name>A0ABP9YQQ2_9FUNG</name>
<dbReference type="Gene3D" id="1.20.900.10">
    <property type="entry name" value="Dbl homology (DH) domain"/>
    <property type="match status" value="1"/>
</dbReference>
<dbReference type="PROSITE" id="PS00741">
    <property type="entry name" value="DH_1"/>
    <property type="match status" value="1"/>
</dbReference>
<dbReference type="PROSITE" id="PS50010">
    <property type="entry name" value="DH_2"/>
    <property type="match status" value="1"/>
</dbReference>
<feature type="domain" description="DH" evidence="2">
    <location>
        <begin position="314"/>
        <end position="519"/>
    </location>
</feature>
<comment type="caution">
    <text evidence="3">The sequence shown here is derived from an EMBL/GenBank/DDBJ whole genome shotgun (WGS) entry which is preliminary data.</text>
</comment>
<proteinExistence type="predicted"/>
<gene>
    <name evidence="3" type="ORF">MFLAVUS_002593</name>
</gene>
<dbReference type="SMART" id="SM00325">
    <property type="entry name" value="RhoGEF"/>
    <property type="match status" value="1"/>
</dbReference>
<dbReference type="InterPro" id="IPR051092">
    <property type="entry name" value="FYVE_RhoGEF_PH"/>
</dbReference>
<evidence type="ECO:0000259" key="2">
    <source>
        <dbReference type="PROSITE" id="PS50010"/>
    </source>
</evidence>
<dbReference type="EMBL" id="BAABUK010000004">
    <property type="protein sequence ID" value="GAA5809188.1"/>
    <property type="molecule type" value="Genomic_DNA"/>
</dbReference>
<feature type="compositionally biased region" description="Low complexity" evidence="1">
    <location>
        <begin position="223"/>
        <end position="239"/>
    </location>
</feature>
<sequence>MDEAVKKLELLQIDTQLVPRARPKSRTMDKTKRYSTSCLLDTCSYNNSKSIGHKRSVSFGSETIFLPRNHSVPNLLSKATDIKNSTKNKKKWFQLSRLKRQASTPPKRDYGGLKAGLVEPPEPPPQLLFNLDWSSNKLQPLVCDNTILSTDVCSDPDTPQESPILVRRGSFPVYKPTSPEKTDTPPPSPTHKSKLIPHKLFSNFQRPILRRGNSNDGYHNIIPSASSSSSSTASTPSSPLDDHHLFNVYEPNTNQIVLRFGQIKSRNTKLKRKSKNEAKILHIWQSELLYTLNDLKITLPKLHSFEKTEKYSLTRKFILREFYTTEINFWNQLNYTKVMFSDPLHLAVDRKSDVTKTSDMDLFANLHDLMKFSSTLIVRLRNAQIKSADGTNICKDIAVDPMCLSCPNNVNIGYVLCNMAESMVTFLRCAVDYSANKKTLDQRLHNKAYALYNEKLALRKETRQFTLHDYLIIPIQRITRYGLLLADLEKHTESTHHDYYHIRVARCIVQSLAAAMNAAQKK</sequence>